<keyword evidence="6" id="KW-1185">Reference proteome</keyword>
<organism evidence="5 6">
    <name type="scientific">Corallococcus aberystwythensis</name>
    <dbReference type="NCBI Taxonomy" id="2316722"/>
    <lineage>
        <taxon>Bacteria</taxon>
        <taxon>Pseudomonadati</taxon>
        <taxon>Myxococcota</taxon>
        <taxon>Myxococcia</taxon>
        <taxon>Myxococcales</taxon>
        <taxon>Cystobacterineae</taxon>
        <taxon>Myxococcaceae</taxon>
        <taxon>Corallococcus</taxon>
    </lineage>
</organism>
<evidence type="ECO:0000313" key="6">
    <source>
        <dbReference type="Proteomes" id="UP000267003"/>
    </source>
</evidence>
<dbReference type="Gene3D" id="2.60.200.20">
    <property type="match status" value="2"/>
</dbReference>
<dbReference type="PANTHER" id="PTHR23308">
    <property type="entry name" value="NUCLEAR INHIBITOR OF PROTEIN PHOSPHATASE-1"/>
    <property type="match status" value="1"/>
</dbReference>
<keyword evidence="1" id="KW-0802">TPR repeat</keyword>
<dbReference type="InterPro" id="IPR019734">
    <property type="entry name" value="TPR_rpt"/>
</dbReference>
<keyword evidence="3" id="KW-1133">Transmembrane helix</keyword>
<protein>
    <submittedName>
        <fullName evidence="5">FHA domain-containing protein</fullName>
    </submittedName>
</protein>
<feature type="compositionally biased region" description="Low complexity" evidence="2">
    <location>
        <begin position="500"/>
        <end position="514"/>
    </location>
</feature>
<keyword evidence="3" id="KW-0812">Transmembrane</keyword>
<dbReference type="SUPFAM" id="SSF49879">
    <property type="entry name" value="SMAD/FHA domain"/>
    <property type="match status" value="2"/>
</dbReference>
<dbReference type="Pfam" id="PF00498">
    <property type="entry name" value="FHA"/>
    <property type="match status" value="2"/>
</dbReference>
<feature type="compositionally biased region" description="Pro residues" evidence="2">
    <location>
        <begin position="377"/>
        <end position="387"/>
    </location>
</feature>
<accession>A0A3A8Q198</accession>
<dbReference type="EMBL" id="RAWK01000250">
    <property type="protein sequence ID" value="RKH57144.1"/>
    <property type="molecule type" value="Genomic_DNA"/>
</dbReference>
<dbReference type="PROSITE" id="PS50005">
    <property type="entry name" value="TPR"/>
    <property type="match status" value="1"/>
</dbReference>
<dbReference type="InterPro" id="IPR011990">
    <property type="entry name" value="TPR-like_helical_dom_sf"/>
</dbReference>
<feature type="region of interest" description="Disordered" evidence="2">
    <location>
        <begin position="133"/>
        <end position="218"/>
    </location>
</feature>
<evidence type="ECO:0000259" key="4">
    <source>
        <dbReference type="PROSITE" id="PS50006"/>
    </source>
</evidence>
<feature type="domain" description="FHA" evidence="4">
    <location>
        <begin position="52"/>
        <end position="101"/>
    </location>
</feature>
<feature type="region of interest" description="Disordered" evidence="2">
    <location>
        <begin position="500"/>
        <end position="540"/>
    </location>
</feature>
<dbReference type="OrthoDB" id="5486376at2"/>
<feature type="compositionally biased region" description="Basic and acidic residues" evidence="2">
    <location>
        <begin position="203"/>
        <end position="218"/>
    </location>
</feature>
<feature type="repeat" description="TPR" evidence="1">
    <location>
        <begin position="585"/>
        <end position="618"/>
    </location>
</feature>
<dbReference type="InterPro" id="IPR000253">
    <property type="entry name" value="FHA_dom"/>
</dbReference>
<sequence>MGEKPCCSRGIHGLSRQRAFCYSCTRTGPVLKLIIEDDEGRKTVVPFVRDEITIGRQEGNTIRLTERNVSRRHARLVRLNGHVVLEDLGSYNGTRINGERVAGQLPLKEGDLIQIGDYDLALQVEGTANAAAPAGAITAKVPASRRPEPEPEEDEDDRGGPAPRDTMVDGEDEAEDDEDGDEPGHTPVSAEARRNATSIIRMDQMEADRPRRVERVPEDEQPRLLVLAPNEFKGQEYDCNRTELRIGRTSENDVALDHRSLSRTHAKIVREETGEWRVIDMQSANGMTVNGESYAQATLAHGDIIEMGHVKLRFVGPGSLAEDIAAQGRSGSKKMWVAAVIVFLSIGAGAALFVVKGQDLLPKPPETTPPVAATDPQPIPEPPPQAKPPETVAANPPATPEKAPGPPADQPFLDALQAGKLNAAGTALEALRKAKALPAANLDGLQARLDKERKAEKDLATTRRLLKANDVDNATRSLAGVPEDTVFAKDRLALNEQLTEAQQKAAQETQLTETPPQDDPGTTATAPKKSDEKPTSEFMQSMKPADVAKRIGDIQNQVLALTKAQDPNGALEIAKDCAVLAPKVPECHLMLGAVYAKLKDRKMAERHYETFLTLTPEGYPKRDLVIQALTKMTGEPRHQAQNPPATKNGE</sequence>
<feature type="transmembrane region" description="Helical" evidence="3">
    <location>
        <begin position="335"/>
        <end position="355"/>
    </location>
</feature>
<keyword evidence="3" id="KW-0472">Membrane</keyword>
<reference evidence="6" key="1">
    <citation type="submission" date="2018-09" db="EMBL/GenBank/DDBJ databases">
        <authorList>
            <person name="Livingstone P.G."/>
            <person name="Whitworth D.E."/>
        </authorList>
    </citation>
    <scope>NUCLEOTIDE SEQUENCE [LARGE SCALE GENOMIC DNA]</scope>
    <source>
        <strain evidence="6">AB050A</strain>
    </source>
</reference>
<feature type="domain" description="FHA" evidence="4">
    <location>
        <begin position="244"/>
        <end position="294"/>
    </location>
</feature>
<dbReference type="InterPro" id="IPR050923">
    <property type="entry name" value="Cell_Proc_Reg/RNA_Proc"/>
</dbReference>
<proteinExistence type="predicted"/>
<evidence type="ECO:0000256" key="3">
    <source>
        <dbReference type="SAM" id="Phobius"/>
    </source>
</evidence>
<evidence type="ECO:0000256" key="2">
    <source>
        <dbReference type="SAM" id="MobiDB-lite"/>
    </source>
</evidence>
<comment type="caution">
    <text evidence="5">The sequence shown here is derived from an EMBL/GenBank/DDBJ whole genome shotgun (WGS) entry which is preliminary data.</text>
</comment>
<feature type="compositionally biased region" description="Pro residues" evidence="2">
    <location>
        <begin position="397"/>
        <end position="408"/>
    </location>
</feature>
<evidence type="ECO:0000313" key="5">
    <source>
        <dbReference type="EMBL" id="RKH57144.1"/>
    </source>
</evidence>
<feature type="compositionally biased region" description="Acidic residues" evidence="2">
    <location>
        <begin position="168"/>
        <end position="181"/>
    </location>
</feature>
<name>A0A3A8Q198_9BACT</name>
<evidence type="ECO:0000256" key="1">
    <source>
        <dbReference type="PROSITE-ProRule" id="PRU00339"/>
    </source>
</evidence>
<dbReference type="SUPFAM" id="SSF48452">
    <property type="entry name" value="TPR-like"/>
    <property type="match status" value="1"/>
</dbReference>
<dbReference type="SMART" id="SM00240">
    <property type="entry name" value="FHA"/>
    <property type="match status" value="2"/>
</dbReference>
<feature type="compositionally biased region" description="Low complexity" evidence="2">
    <location>
        <begin position="133"/>
        <end position="142"/>
    </location>
</feature>
<dbReference type="AlphaFoldDB" id="A0A3A8Q198"/>
<dbReference type="Proteomes" id="UP000267003">
    <property type="component" value="Unassembled WGS sequence"/>
</dbReference>
<dbReference type="Gene3D" id="1.25.40.10">
    <property type="entry name" value="Tetratricopeptide repeat domain"/>
    <property type="match status" value="1"/>
</dbReference>
<feature type="region of interest" description="Disordered" evidence="2">
    <location>
        <begin position="364"/>
        <end position="408"/>
    </location>
</feature>
<gene>
    <name evidence="5" type="ORF">D7W81_31965</name>
</gene>
<dbReference type="PROSITE" id="PS50006">
    <property type="entry name" value="FHA_DOMAIN"/>
    <property type="match status" value="2"/>
</dbReference>
<dbReference type="InterPro" id="IPR008984">
    <property type="entry name" value="SMAD_FHA_dom_sf"/>
</dbReference>
<dbReference type="CDD" id="cd00060">
    <property type="entry name" value="FHA"/>
    <property type="match status" value="2"/>
</dbReference>